<organism evidence="1">
    <name type="scientific">Salix viminalis</name>
    <name type="common">Common osier</name>
    <name type="synonym">Basket willow</name>
    <dbReference type="NCBI Taxonomy" id="40686"/>
    <lineage>
        <taxon>Eukaryota</taxon>
        <taxon>Viridiplantae</taxon>
        <taxon>Streptophyta</taxon>
        <taxon>Embryophyta</taxon>
        <taxon>Tracheophyta</taxon>
        <taxon>Spermatophyta</taxon>
        <taxon>Magnoliopsida</taxon>
        <taxon>eudicotyledons</taxon>
        <taxon>Gunneridae</taxon>
        <taxon>Pentapetalae</taxon>
        <taxon>rosids</taxon>
        <taxon>fabids</taxon>
        <taxon>Malpighiales</taxon>
        <taxon>Salicaceae</taxon>
        <taxon>Saliceae</taxon>
        <taxon>Salix</taxon>
    </lineage>
</organism>
<evidence type="ECO:0000313" key="1">
    <source>
        <dbReference type="EMBL" id="VFU29012.1"/>
    </source>
</evidence>
<dbReference type="EMBL" id="CAADRP010000480">
    <property type="protein sequence ID" value="VFU29012.1"/>
    <property type="molecule type" value="Genomic_DNA"/>
</dbReference>
<dbReference type="AlphaFoldDB" id="A0A6N2KKC8"/>
<sequence>MDYNLDGVFDSLHHALESPVSVFDCYITSNSRDPSYQGTFMDRSLGVLEEIYALWNIRELQYFLVLPAPFLSFLPWNSEFGMASSINLIVFESRIASSIKECHEVNKEL</sequence>
<name>A0A6N2KKC8_SALVM</name>
<gene>
    <name evidence="1" type="ORF">SVIM_LOCUS101005</name>
</gene>
<reference evidence="1" key="1">
    <citation type="submission" date="2019-03" db="EMBL/GenBank/DDBJ databases">
        <authorList>
            <person name="Mank J."/>
            <person name="Almeida P."/>
        </authorList>
    </citation>
    <scope>NUCLEOTIDE SEQUENCE</scope>
    <source>
        <strain evidence="1">78183</strain>
    </source>
</reference>
<accession>A0A6N2KKC8</accession>
<proteinExistence type="predicted"/>
<protein>
    <submittedName>
        <fullName evidence="1">Uncharacterized protein</fullName>
    </submittedName>
</protein>